<evidence type="ECO:0000259" key="1">
    <source>
        <dbReference type="Pfam" id="PF12697"/>
    </source>
</evidence>
<sequence>MNKWQKIGLAVGMGTAVITTTHLINSIIFKLSTANNYTGKRIRSNYQWKFGNIAYVTAGSGSPLLLIHDLNSYSSSYEWEQTINSFAKNHKVYAIDLLGCGHSDKPNLTYTTFMYTQLINDFVLNVIRSKTDVVATAASTPIVIMAAFNNHALFNKIILVSPLSVEDALKGPDNLSGIRRHILNVPVIGTTVYNILFNRPSLRKLLSRTFMDGKIPADYINACHENAHLGDTSAKYLFISTECNFTTVTISKALAELDNCIYMINGMHNNNDVIDEYMHINPAIENVMIQDAKKLPQVEQPAEFVRQAEIFLN</sequence>
<keyword evidence="2" id="KW-0378">Hydrolase</keyword>
<evidence type="ECO:0000313" key="4">
    <source>
        <dbReference type="Proteomes" id="UP000095621"/>
    </source>
</evidence>
<evidence type="ECO:0000313" key="5">
    <source>
        <dbReference type="Proteomes" id="UP000095780"/>
    </source>
</evidence>
<accession>A0A174Z2N7</accession>
<organism evidence="2 4">
    <name type="scientific">Lachnospira eligens</name>
    <dbReference type="NCBI Taxonomy" id="39485"/>
    <lineage>
        <taxon>Bacteria</taxon>
        <taxon>Bacillati</taxon>
        <taxon>Bacillota</taxon>
        <taxon>Clostridia</taxon>
        <taxon>Lachnospirales</taxon>
        <taxon>Lachnospiraceae</taxon>
        <taxon>Lachnospira</taxon>
    </lineage>
</organism>
<dbReference type="EC" id="3.3.2.10" evidence="2"/>
<dbReference type="Proteomes" id="UP000095621">
    <property type="component" value="Unassembled WGS sequence"/>
</dbReference>
<evidence type="ECO:0000313" key="2">
    <source>
        <dbReference type="EMBL" id="CUQ79169.1"/>
    </source>
</evidence>
<dbReference type="RefSeq" id="WP_055216611.1">
    <property type="nucleotide sequence ID" value="NZ_CABIXW010000009.1"/>
</dbReference>
<name>A0A174Z2N7_9FIRM</name>
<dbReference type="PANTHER" id="PTHR46438:SF2">
    <property type="entry name" value="ALPHA_BETA-HYDROLASES SUPERFAMILY PROTEIN"/>
    <property type="match status" value="1"/>
</dbReference>
<dbReference type="InterPro" id="IPR000073">
    <property type="entry name" value="AB_hydrolase_1"/>
</dbReference>
<dbReference type="InterPro" id="IPR029058">
    <property type="entry name" value="AB_hydrolase_fold"/>
</dbReference>
<dbReference type="EMBL" id="CZBU01000007">
    <property type="protein sequence ID" value="CUQ79169.1"/>
    <property type="molecule type" value="Genomic_DNA"/>
</dbReference>
<reference evidence="4 5" key="1">
    <citation type="submission" date="2015-09" db="EMBL/GenBank/DDBJ databases">
        <authorList>
            <consortium name="Pathogen Informatics"/>
        </authorList>
    </citation>
    <scope>NUCLEOTIDE SEQUENCE [LARGE SCALE GENOMIC DNA]</scope>
    <source>
        <strain evidence="2 4">2789STDY5834875</strain>
        <strain evidence="3 5">2789STDY5834878</strain>
    </source>
</reference>
<dbReference type="PANTHER" id="PTHR46438">
    <property type="entry name" value="ALPHA/BETA-HYDROLASES SUPERFAMILY PROTEIN"/>
    <property type="match status" value="1"/>
</dbReference>
<dbReference type="EMBL" id="CZBV01000009">
    <property type="protein sequence ID" value="CUQ90539.1"/>
    <property type="molecule type" value="Genomic_DNA"/>
</dbReference>
<dbReference type="Proteomes" id="UP000095780">
    <property type="component" value="Unassembled WGS sequence"/>
</dbReference>
<dbReference type="GO" id="GO:0004301">
    <property type="term" value="F:epoxide hydrolase activity"/>
    <property type="evidence" value="ECO:0007669"/>
    <property type="project" value="UniProtKB-EC"/>
</dbReference>
<evidence type="ECO:0000313" key="3">
    <source>
        <dbReference type="EMBL" id="CUQ90539.1"/>
    </source>
</evidence>
<dbReference type="SUPFAM" id="SSF53474">
    <property type="entry name" value="alpha/beta-Hydrolases"/>
    <property type="match status" value="1"/>
</dbReference>
<dbReference type="Gene3D" id="3.40.50.1820">
    <property type="entry name" value="alpha/beta hydrolase"/>
    <property type="match status" value="1"/>
</dbReference>
<proteinExistence type="predicted"/>
<dbReference type="OrthoDB" id="9808398at2"/>
<protein>
    <submittedName>
        <fullName evidence="2">Soluble epoxide hydrolase</fullName>
        <ecNumber evidence="2">3.3.2.10</ecNumber>
    </submittedName>
</protein>
<dbReference type="Pfam" id="PF12697">
    <property type="entry name" value="Abhydrolase_6"/>
    <property type="match status" value="1"/>
</dbReference>
<dbReference type="AlphaFoldDB" id="A0A174Z2N7"/>
<gene>
    <name evidence="2" type="ORF">ERS852490_02832</name>
    <name evidence="3" type="ORF">ERS852492_02697</name>
</gene>
<feature type="domain" description="AB hydrolase-1" evidence="1">
    <location>
        <begin position="64"/>
        <end position="306"/>
    </location>
</feature>